<accession>A0A1X0RKT6</accession>
<reference evidence="1 2" key="1">
    <citation type="journal article" date="2016" name="Proc. Natl. Acad. Sci. U.S.A.">
        <title>Lipid metabolic changes in an early divergent fungus govern the establishment of a mutualistic symbiosis with endobacteria.</title>
        <authorList>
            <person name="Lastovetsky O.A."/>
            <person name="Gaspar M.L."/>
            <person name="Mondo S.J."/>
            <person name="LaButti K.M."/>
            <person name="Sandor L."/>
            <person name="Grigoriev I.V."/>
            <person name="Henry S.A."/>
            <person name="Pawlowska T.E."/>
        </authorList>
    </citation>
    <scope>NUCLEOTIDE SEQUENCE [LARGE SCALE GENOMIC DNA]</scope>
    <source>
        <strain evidence="1 2">ATCC 11559</strain>
    </source>
</reference>
<dbReference type="EMBL" id="KV921617">
    <property type="protein sequence ID" value="ORE12703.1"/>
    <property type="molecule type" value="Genomic_DNA"/>
</dbReference>
<evidence type="ECO:0000313" key="1">
    <source>
        <dbReference type="EMBL" id="ORE12703.1"/>
    </source>
</evidence>
<dbReference type="Proteomes" id="UP000242381">
    <property type="component" value="Unassembled WGS sequence"/>
</dbReference>
<name>A0A1X0RKT6_RHIZD</name>
<evidence type="ECO:0000313" key="2">
    <source>
        <dbReference type="Proteomes" id="UP000242381"/>
    </source>
</evidence>
<organism evidence="1 2">
    <name type="scientific">Rhizopus microsporus</name>
    <dbReference type="NCBI Taxonomy" id="58291"/>
    <lineage>
        <taxon>Eukaryota</taxon>
        <taxon>Fungi</taxon>
        <taxon>Fungi incertae sedis</taxon>
        <taxon>Mucoromycota</taxon>
        <taxon>Mucoromycotina</taxon>
        <taxon>Mucoromycetes</taxon>
        <taxon>Mucorales</taxon>
        <taxon>Mucorineae</taxon>
        <taxon>Rhizopodaceae</taxon>
        <taxon>Rhizopus</taxon>
    </lineage>
</organism>
<sequence>AKFTEKHIMSSIRRVLLKDACQGHYYAMIDKPGKSCKKPNFMIDTLMGFRCTLFRMKLLEDGVYMSVAIDRFFRLKDLTYLRLSRYFILSRY</sequence>
<feature type="non-terminal residue" evidence="1">
    <location>
        <position position="1"/>
    </location>
</feature>
<gene>
    <name evidence="1" type="ORF">BCV71DRAFT_190580</name>
</gene>
<dbReference type="OMA" id="EKHIMSS"/>
<protein>
    <submittedName>
        <fullName evidence="1">Uncharacterized protein</fullName>
    </submittedName>
</protein>
<proteinExistence type="predicted"/>
<dbReference type="AlphaFoldDB" id="A0A1X0RKT6"/>